<reference evidence="2" key="1">
    <citation type="journal article" date="2006" name="Science">
        <title>Phytophthora genome sequences uncover evolutionary origins and mechanisms of pathogenesis.</title>
        <authorList>
            <person name="Tyler B.M."/>
            <person name="Tripathy S."/>
            <person name="Zhang X."/>
            <person name="Dehal P."/>
            <person name="Jiang R.H."/>
            <person name="Aerts A."/>
            <person name="Arredondo F.D."/>
            <person name="Baxter L."/>
            <person name="Bensasson D."/>
            <person name="Beynon J.L."/>
            <person name="Chapman J."/>
            <person name="Damasceno C.M."/>
            <person name="Dorrance A.E."/>
            <person name="Dou D."/>
            <person name="Dickerman A.W."/>
            <person name="Dubchak I.L."/>
            <person name="Garbelotto M."/>
            <person name="Gijzen M."/>
            <person name="Gordon S.G."/>
            <person name="Govers F."/>
            <person name="Grunwald N.J."/>
            <person name="Huang W."/>
            <person name="Ivors K.L."/>
            <person name="Jones R.W."/>
            <person name="Kamoun S."/>
            <person name="Krampis K."/>
            <person name="Lamour K.H."/>
            <person name="Lee M.K."/>
            <person name="McDonald W.H."/>
            <person name="Medina M."/>
            <person name="Meijer H.J."/>
            <person name="Nordberg E.K."/>
            <person name="Maclean D.J."/>
            <person name="Ospina-Giraldo M.D."/>
            <person name="Morris P.F."/>
            <person name="Phuntumart V."/>
            <person name="Putnam N.H."/>
            <person name="Rash S."/>
            <person name="Rose J.K."/>
            <person name="Sakihama Y."/>
            <person name="Salamov A.A."/>
            <person name="Savidor A."/>
            <person name="Scheuring C.F."/>
            <person name="Smith B.M."/>
            <person name="Sobral B.W."/>
            <person name="Terry A."/>
            <person name="Torto-Alalibo T.A."/>
            <person name="Win J."/>
            <person name="Xu Z."/>
            <person name="Zhang H."/>
            <person name="Grigoriev I.V."/>
            <person name="Rokhsar D.S."/>
            <person name="Boore J.L."/>
        </authorList>
    </citation>
    <scope>NUCLEOTIDE SEQUENCE [LARGE SCALE GENOMIC DNA]</scope>
    <source>
        <strain evidence="2">Pr102</strain>
    </source>
</reference>
<dbReference type="EMBL" id="DS566042">
    <property type="status" value="NOT_ANNOTATED_CDS"/>
    <property type="molecule type" value="Genomic_DNA"/>
</dbReference>
<dbReference type="eggNOG" id="ENOG502RV9B">
    <property type="taxonomic scope" value="Eukaryota"/>
</dbReference>
<dbReference type="OMA" id="SMESVWI"/>
<dbReference type="EnsemblProtists" id="Phyra80011">
    <property type="protein sequence ID" value="Phyra80011"/>
    <property type="gene ID" value="Phyra80011"/>
</dbReference>
<evidence type="ECO:0000313" key="2">
    <source>
        <dbReference type="Proteomes" id="UP000005238"/>
    </source>
</evidence>
<protein>
    <submittedName>
        <fullName evidence="1">Uncharacterized protein</fullName>
    </submittedName>
</protein>
<accession>H3GSL6</accession>
<dbReference type="HOGENOM" id="CLU_101996_0_0_1"/>
<dbReference type="Proteomes" id="UP000005238">
    <property type="component" value="Unassembled WGS sequence"/>
</dbReference>
<evidence type="ECO:0000313" key="1">
    <source>
        <dbReference type="EnsemblProtists" id="Phyra80011"/>
    </source>
</evidence>
<dbReference type="AlphaFoldDB" id="H3GSL6"/>
<dbReference type="VEuPathDB" id="FungiDB:KRP23_13548"/>
<reference evidence="1" key="2">
    <citation type="submission" date="2015-06" db="UniProtKB">
        <authorList>
            <consortium name="EnsemblProtists"/>
        </authorList>
    </citation>
    <scope>IDENTIFICATION</scope>
    <source>
        <strain evidence="1">Pr102</strain>
    </source>
</reference>
<dbReference type="InParanoid" id="H3GSL6"/>
<keyword evidence="2" id="KW-1185">Reference proteome</keyword>
<proteinExistence type="predicted"/>
<dbReference type="VEuPathDB" id="FungiDB:KRP22_14135"/>
<name>H3GSL6_PHYRM</name>
<sequence>MLSPSPPLQVTAGRFFRLECDHEQLFASEYKRSNRTKGLKILRCFPHCCPEHIERSYCGSSLSVSIRLVERPAGSEPPPSEVLSVFARFEAVSDVSLREGECVEVDKIQRAVQTESNLDGQWIAGVLDRPSGMVAAIRIPDTAPNEERPLVFHLNSKAFARWYYDWESGANKAQRLMKHTLKAYVVEQVAVDMDDNFTTISSREAFTHLYRVLHVVASPEFTVISYRRAPLDQLQAAQAAHAHQMANVQIPQQVCQWV</sequence>
<organism evidence="1 2">
    <name type="scientific">Phytophthora ramorum</name>
    <name type="common">Sudden oak death agent</name>
    <dbReference type="NCBI Taxonomy" id="164328"/>
    <lineage>
        <taxon>Eukaryota</taxon>
        <taxon>Sar</taxon>
        <taxon>Stramenopiles</taxon>
        <taxon>Oomycota</taxon>
        <taxon>Peronosporomycetes</taxon>
        <taxon>Peronosporales</taxon>
        <taxon>Peronosporaceae</taxon>
        <taxon>Phytophthora</taxon>
    </lineage>
</organism>